<sequence>MRILRGNPCDIPISGGNEKGVSLMALDLPAPKVPDLQQPGNYLDLDQLGGADLTTWIDYPGIKNGDRFMPNWRGCGALGAVEDYVGDVIEVVGLQPEGMPLLINNPLLMRLDKGWVFYSYIVEGRPDESLRLFFYVGKPPSTAAGLGVLQCKESHDLKLDPDLLWQISEVLFVAPPYQAMRVGDRVTLTLDLYFDESTFWYSLVRSRELTVKEVGQPLQWPIGSNELEPIRDGFALMSYRIEYADSTLTTVSATQSLAFVAPSTALLPALTIKDFNGGSLDPEAFPDGVTLLVDPFGMQIDDDVVVYVSSGNRLVQTLRADLSNLDSGVLQFSLAQAWLSANNGKEIELVYQYARPGNAASSLPRKVILSRPLDLPAPVIEDAIIDGSGEGTVTGYIFASQLQSGVTIRIPKEAFIGDDYTVQMHWEGYTSTGSFIADPSPGDPRLFVIPPTAVPANMGKWVAVYYKVVSASQSGTSQVFNLEVRALGSVWPYIQIMRPRVTDALLDLTRVPPEGAGLDLESWAYMAPRQRVRIKATGLLSSGLEQTVGLRTGAAEPVSEAEHQARQLSVIIPRGFLESLQRNRPTNTVTVEVSFDEGANYTQFPSIDFTVLDDVFSRAGGLAQDATVTGMTPHLHGRNPMATNTLNNLTEWMKDPANNVMWGWDSIAAMARGKVNNLLLQEYIARFSSNAYLQPVSGEVALSDGFKENIHNFILDAPRLAFTNDNLGQSHATLTCSVLGGTQLTMKNNVDNWEAYRIIHIDALQGPKLTLDLALERVPGDVQSDGRVRLDLKDSDNFILTFAVDRADRALGGDFFKALFSALPDEQRVWTLGVIKHGSNNLMHPQSFKLRTQTNPAAPLDPKAANYGDGAVLVFIRLAGSQEGGDIPVEYQYLIPDDAGKDYSATVLFSAERTFKAALFIGEVTKTIASIIENGVFNSVHDGSGRLIKATATSGRLTTSEASSQDVKVDINGVAVFANVYKAGTWLDVSGSTPLSVELIGDGTVALTWKSKATPSVVLTLPGHGTLLVMSKVVTVDVRCIYTFAEENNDLVLIPGLTINTTIDDLTSVENPPPANSFSLLLLITSVKSNFEKLNKDPFESDIKAVLARKLATRVPISAFIRDSIDLNFNEAIVPDVLRAPRDIAAFGRINSSGADFVVSPAEHLMVVDSSTTFSIQPPGANVTWSVERLQGDAQNFGAVNGTGRYYAPESSLTELAFTRVRVTATDLKSNDRSSALVTIVTNPITLNPLIQVCDAGQTVELQAGSLGTEEMDWSLKDPVAGESGVLEPSALADGDHRYVAAPKVTGKTYVLDQIVVTSQQASVSSWVLVKHQVPLLTVKVVKTVEVSEVLDVEKVGEHVDVVNIRADQVQLQAFANGLTPPGVKWRVGAGRGRIDDGLYTPDVASTDRFVLIFAEAPNAILGVIEGHIVLPLPLDRFATDLELMKGKRAQAF</sequence>
<proteinExistence type="predicted"/>
<dbReference type="EMBL" id="RBTH01000139">
    <property type="protein sequence ID" value="RMT47538.1"/>
    <property type="molecule type" value="Genomic_DNA"/>
</dbReference>
<gene>
    <name evidence="1" type="ORF">ALP48_05190</name>
</gene>
<organism evidence="1 2">
    <name type="scientific">Pseudomonas syringae pv. solidagae</name>
    <dbReference type="NCBI Taxonomy" id="264458"/>
    <lineage>
        <taxon>Bacteria</taxon>
        <taxon>Pseudomonadati</taxon>
        <taxon>Pseudomonadota</taxon>
        <taxon>Gammaproteobacteria</taxon>
        <taxon>Pseudomonadales</taxon>
        <taxon>Pseudomonadaceae</taxon>
        <taxon>Pseudomonas</taxon>
        <taxon>Pseudomonas syringae</taxon>
    </lineage>
</organism>
<dbReference type="Proteomes" id="UP000268096">
    <property type="component" value="Unassembled WGS sequence"/>
</dbReference>
<reference evidence="1 2" key="1">
    <citation type="submission" date="2018-08" db="EMBL/GenBank/DDBJ databases">
        <title>Recombination of ecologically and evolutionarily significant loci maintains genetic cohesion in the Pseudomonas syringae species complex.</title>
        <authorList>
            <person name="Dillon M."/>
            <person name="Thakur S."/>
            <person name="Almeida R.N.D."/>
            <person name="Weir B.S."/>
            <person name="Guttman D.S."/>
        </authorList>
    </citation>
    <scope>NUCLEOTIDE SEQUENCE [LARGE SCALE GENOMIC DNA]</scope>
    <source>
        <strain evidence="1 2">ICMP 16926</strain>
    </source>
</reference>
<protein>
    <submittedName>
        <fullName evidence="1">Uncharacterized protein</fullName>
    </submittedName>
</protein>
<accession>A0A0P9Z5I6</accession>
<name>A0A0P9Z5I6_PSESX</name>
<comment type="caution">
    <text evidence="1">The sequence shown here is derived from an EMBL/GenBank/DDBJ whole genome shotgun (WGS) entry which is preliminary data.</text>
</comment>
<evidence type="ECO:0000313" key="1">
    <source>
        <dbReference type="EMBL" id="RMT47538.1"/>
    </source>
</evidence>
<evidence type="ECO:0000313" key="2">
    <source>
        <dbReference type="Proteomes" id="UP000268096"/>
    </source>
</evidence>